<dbReference type="GO" id="GO:0001522">
    <property type="term" value="P:pseudouridine synthesis"/>
    <property type="evidence" value="ECO:0007669"/>
    <property type="project" value="InterPro"/>
</dbReference>
<feature type="region of interest" description="Disordered" evidence="4">
    <location>
        <begin position="611"/>
        <end position="639"/>
    </location>
</feature>
<evidence type="ECO:0000256" key="2">
    <source>
        <dbReference type="ARBA" id="ARBA00022694"/>
    </source>
</evidence>
<accession>A0A086LUP1</accession>
<feature type="compositionally biased region" description="Low complexity" evidence="4">
    <location>
        <begin position="1521"/>
        <end position="1535"/>
    </location>
</feature>
<dbReference type="InterPro" id="IPR042214">
    <property type="entry name" value="TruD_catalytic"/>
</dbReference>
<feature type="compositionally biased region" description="Low complexity" evidence="4">
    <location>
        <begin position="384"/>
        <end position="394"/>
    </location>
</feature>
<evidence type="ECO:0000256" key="1">
    <source>
        <dbReference type="ARBA" id="ARBA00007953"/>
    </source>
</evidence>
<dbReference type="PANTHER" id="PTHR13326:SF21">
    <property type="entry name" value="PSEUDOURIDYLATE SYNTHASE PUS7L"/>
    <property type="match status" value="1"/>
</dbReference>
<feature type="compositionally biased region" description="Basic and acidic residues" evidence="4">
    <location>
        <begin position="1128"/>
        <end position="1138"/>
    </location>
</feature>
<dbReference type="OrthoDB" id="447290at2759"/>
<feature type="region of interest" description="Disordered" evidence="4">
    <location>
        <begin position="1041"/>
        <end position="1161"/>
    </location>
</feature>
<keyword evidence="5" id="KW-0812">Transmembrane</keyword>
<dbReference type="EMBL" id="AFYV02001940">
    <property type="protein sequence ID" value="KFG60359.1"/>
    <property type="molecule type" value="Genomic_DNA"/>
</dbReference>
<evidence type="ECO:0000256" key="4">
    <source>
        <dbReference type="SAM" id="MobiDB-lite"/>
    </source>
</evidence>
<dbReference type="PROSITE" id="PS01268">
    <property type="entry name" value="UPF0024"/>
    <property type="match status" value="1"/>
</dbReference>
<evidence type="ECO:0000256" key="5">
    <source>
        <dbReference type="SAM" id="Phobius"/>
    </source>
</evidence>
<keyword evidence="2" id="KW-0819">tRNA processing</keyword>
<feature type="region of interest" description="Disordered" evidence="4">
    <location>
        <begin position="847"/>
        <end position="875"/>
    </location>
</feature>
<sequence length="1535" mass="167051">MPHYARHYQDEELRKVSSSWKTVETLLVFTTHLQILRKPPFRMETLEQGKSVLRGTARLCVQLCGLFTLAFLWIPCLPSLFSSSPATFFFTGKTASPDPLSVWGGIQCPDTQRVDSLCPRLHLLFGLLRSRLPNRLFSTASFSLPFLVDWRDAFSADEMRPLFLLRAPRGSSPAAVETPQHSCLGFSRFDDKKSQKCSNFLSPERSPFSFVRFRYMRNRNNRKTHSSTTDPCCQPSLPYSSSSFSTSSFSTVSSSSSFSTVSSSSFSSFSDSFRRGSSSRFSMPTLARFFPFSRSPNARFSRSAFSSNAFAAWREPPVLQLRGVQAPRTLLPEVADGEGVPRLFDEQACAPPAIATESLSSQPLSPSSSLLSPPPSSRLPPSLPSSAFASSRFSPGEDEELYTETEIGAGAFVSERPSKLEGVIRYRSEDFVVREVGEDGKVCPLDLGCNDTSGLERLDARREALLRSLRAHRQHAFRPHPSAPAHASSSRSSHCSSSSWSPPESSSSSPSSLSPGFSVETGETEDNATFVSDVGEPVRSREAVEREVAALSSVRFILTKHNRETPEALEVLARVTGVDIKRFSFAGMKDRRAVTSQWIACSNPLPLPPLASRPSSLSSPLSASPSSSPSSSLSPSTWRDRAGEMLERQDKLRRERASEALALPSFLSDTTDASLSASASLQHPRVSAPSLSVLPPSPICGDKPVFEPPSSPPSTSSSASSSSPPLSPLKTPSSGRVEETQDARGQPGDSALCSTCAPIQESENPEPIFTAELAKKAMQHPSWDACVSWSHFEPGEVHLGCLGGNRFSILLRHVRIKTENSGSSPPSSSSSLSHDSLVSSSAVSSSFSSLPAGSTSGFSRSSKALRSSSEEENPLFEEERLAALTTEAAEAIQKFGFINYFGPQRFGTGARPTHHIGRALLHRQFARVCNLILKIPEALPAKFRGRSGPSALPHPGNADEKPSLSPPPLRPSASSKPSSLLPHSDQPSSSSSSSSFQGAAFVSAQEAFWAGDFRRALALLPRQCRQERQILRVLAAAPAPEWRRRSHAALSGDANAADNASTKAPFPQDWQRLPERTKSQATPPRNSARRERPSSAFGEGRFEAESVSSSLPGAGEKDAPRRGKNRAPRRDDLQEVRGTEFAVCAERGSSNSRSLAPGSEDRATRAKLEEFECLEAVELAAASGAISEGLARRVAASASFSGSADGGTRPRTSQTPFRALAPPQASASPFSGEREMRGAGLARREEVLKAVRSIPRLQRLIYVKAYASYLWNLCATERAKVYGLCRPVVGDLVLEKAGNETMQSTAASFSSSSLLFPFERTGEARPDSQRVRSDSQRVRTDSQRVRSDSQRVRSDSQRVRSDSQRVRLLRTEEECQSFSIADVVLPLIGAGMVFPENKVGEFLRKLMNEEFLCERLYRREEELFLDASYRPLLAFPQDFSCTLESSSTPAASAAPPYAPPSSPSSSSGGESDSAPLRGFNLRLDFTLPPGVFASALLREFTQSPFEHPFKQRRRELRELPRSSLPSSRSSPAPPS</sequence>
<dbReference type="InterPro" id="IPR020119">
    <property type="entry name" value="PsdUridine_synth_TruD_CS"/>
</dbReference>
<protein>
    <submittedName>
        <fullName evidence="7">tRNA pseudouridine synthase D</fullName>
    </submittedName>
</protein>
<feature type="transmembrane region" description="Helical" evidence="5">
    <location>
        <begin position="59"/>
        <end position="81"/>
    </location>
</feature>
<feature type="domain" description="TRUD" evidence="6">
    <location>
        <begin position="896"/>
        <end position="1435"/>
    </location>
</feature>
<feature type="region of interest" description="Disordered" evidence="4">
    <location>
        <begin position="1199"/>
        <end position="1236"/>
    </location>
</feature>
<name>A0A086LUP1_TOXGO</name>
<comment type="similarity">
    <text evidence="1">Belongs to the pseudouridine synthase TruD family.</text>
</comment>
<feature type="region of interest" description="Disordered" evidence="4">
    <location>
        <begin position="1507"/>
        <end position="1535"/>
    </location>
</feature>
<dbReference type="Proteomes" id="UP000028834">
    <property type="component" value="Unassembled WGS sequence"/>
</dbReference>
<keyword evidence="5" id="KW-0472">Membrane</keyword>
<proteinExistence type="inferred from homology"/>
<dbReference type="InterPro" id="IPR011760">
    <property type="entry name" value="PsdUridine_synth_TruD_insert"/>
</dbReference>
<keyword evidence="5" id="KW-1133">Transmembrane helix</keyword>
<dbReference type="Gene3D" id="3.30.2350.20">
    <property type="entry name" value="TruD, catalytic domain"/>
    <property type="match status" value="2"/>
</dbReference>
<dbReference type="GO" id="GO:0009982">
    <property type="term" value="F:pseudouridine synthase activity"/>
    <property type="evidence" value="ECO:0007669"/>
    <property type="project" value="InterPro"/>
</dbReference>
<reference evidence="7 8" key="1">
    <citation type="submission" date="2014-05" db="EMBL/GenBank/DDBJ databases">
        <authorList>
            <person name="Sibley D."/>
            <person name="Venepally P."/>
            <person name="Karamycheva S."/>
            <person name="Hadjithomas M."/>
            <person name="Khan A."/>
            <person name="Brunk B."/>
            <person name="Roos D."/>
            <person name="Caler E."/>
            <person name="Lorenzi H."/>
        </authorList>
    </citation>
    <scope>NUCLEOTIDE SEQUENCE [LARGE SCALE GENOMIC DNA]</scope>
    <source>
        <strain evidence="7 8">RUB</strain>
    </source>
</reference>
<feature type="compositionally biased region" description="Low complexity" evidence="4">
    <location>
        <begin position="612"/>
        <end position="636"/>
    </location>
</feature>
<feature type="compositionally biased region" description="Low complexity" evidence="4">
    <location>
        <begin position="971"/>
        <end position="995"/>
    </location>
</feature>
<dbReference type="GO" id="GO:0005634">
    <property type="term" value="C:nucleus"/>
    <property type="evidence" value="ECO:0007669"/>
    <property type="project" value="TreeGrafter"/>
</dbReference>
<gene>
    <name evidence="7" type="ORF">TGRUB_244630</name>
</gene>
<dbReference type="PROSITE" id="PS50984">
    <property type="entry name" value="TRUD"/>
    <property type="match status" value="1"/>
</dbReference>
<dbReference type="GO" id="GO:0008033">
    <property type="term" value="P:tRNA processing"/>
    <property type="evidence" value="ECO:0007669"/>
    <property type="project" value="UniProtKB-KW"/>
</dbReference>
<evidence type="ECO:0000313" key="8">
    <source>
        <dbReference type="Proteomes" id="UP000028834"/>
    </source>
</evidence>
<feature type="compositionally biased region" description="Low complexity" evidence="4">
    <location>
        <begin position="847"/>
        <end position="867"/>
    </location>
</feature>
<organism evidence="7 8">
    <name type="scientific">Toxoplasma gondii RUB</name>
    <dbReference type="NCBI Taxonomy" id="935652"/>
    <lineage>
        <taxon>Eukaryota</taxon>
        <taxon>Sar</taxon>
        <taxon>Alveolata</taxon>
        <taxon>Apicomplexa</taxon>
        <taxon>Conoidasida</taxon>
        <taxon>Coccidia</taxon>
        <taxon>Eucoccidiorida</taxon>
        <taxon>Eimeriorina</taxon>
        <taxon>Sarcocystidae</taxon>
        <taxon>Toxoplasma</taxon>
    </lineage>
</organism>
<keyword evidence="3" id="KW-0413">Isomerase</keyword>
<dbReference type="GO" id="GO:0003723">
    <property type="term" value="F:RNA binding"/>
    <property type="evidence" value="ECO:0007669"/>
    <property type="project" value="InterPro"/>
</dbReference>
<dbReference type="Gene3D" id="3.30.70.3160">
    <property type="match status" value="1"/>
</dbReference>
<feature type="compositionally biased region" description="Low complexity" evidence="4">
    <location>
        <begin position="713"/>
        <end position="734"/>
    </location>
</feature>
<dbReference type="VEuPathDB" id="ToxoDB:TGRUB_244630"/>
<feature type="region of interest" description="Disordered" evidence="4">
    <location>
        <begin position="1445"/>
        <end position="1473"/>
    </location>
</feature>
<evidence type="ECO:0000313" key="7">
    <source>
        <dbReference type="EMBL" id="KFG60359.1"/>
    </source>
</evidence>
<feature type="region of interest" description="Disordered" evidence="4">
    <location>
        <begin position="258"/>
        <end position="278"/>
    </location>
</feature>
<feature type="region of interest" description="Disordered" evidence="4">
    <location>
        <begin position="944"/>
        <end position="995"/>
    </location>
</feature>
<evidence type="ECO:0000259" key="6">
    <source>
        <dbReference type="PROSITE" id="PS50984"/>
    </source>
</evidence>
<evidence type="ECO:0000256" key="3">
    <source>
        <dbReference type="ARBA" id="ARBA00023235"/>
    </source>
</evidence>
<dbReference type="SUPFAM" id="SSF55120">
    <property type="entry name" value="Pseudouridine synthase"/>
    <property type="match status" value="2"/>
</dbReference>
<feature type="region of interest" description="Disordered" evidence="4">
    <location>
        <begin position="475"/>
        <end position="541"/>
    </location>
</feature>
<feature type="region of interest" description="Disordered" evidence="4">
    <location>
        <begin position="1321"/>
        <end position="1359"/>
    </location>
</feature>
<dbReference type="Pfam" id="PF01142">
    <property type="entry name" value="TruD"/>
    <property type="match status" value="3"/>
</dbReference>
<feature type="compositionally biased region" description="Low complexity" evidence="4">
    <location>
        <begin position="1445"/>
        <end position="1455"/>
    </location>
</feature>
<feature type="compositionally biased region" description="Low complexity" evidence="4">
    <location>
        <begin position="682"/>
        <end position="694"/>
    </location>
</feature>
<feature type="compositionally biased region" description="Low complexity" evidence="4">
    <location>
        <begin position="1463"/>
        <end position="1473"/>
    </location>
</feature>
<feature type="region of interest" description="Disordered" evidence="4">
    <location>
        <begin position="357"/>
        <end position="400"/>
    </location>
</feature>
<dbReference type="InterPro" id="IPR020103">
    <property type="entry name" value="PsdUridine_synth_cat_dom_sf"/>
</dbReference>
<dbReference type="PANTHER" id="PTHR13326">
    <property type="entry name" value="TRNA PSEUDOURIDINE SYNTHASE D"/>
    <property type="match status" value="1"/>
</dbReference>
<dbReference type="InterPro" id="IPR001656">
    <property type="entry name" value="PsdUridine_synth_TruD"/>
</dbReference>
<feature type="compositionally biased region" description="Low complexity" evidence="4">
    <location>
        <begin position="479"/>
        <end position="518"/>
    </location>
</feature>
<feature type="compositionally biased region" description="Pro residues" evidence="4">
    <location>
        <begin position="372"/>
        <end position="383"/>
    </location>
</feature>
<feature type="compositionally biased region" description="Low complexity" evidence="4">
    <location>
        <begin position="358"/>
        <end position="371"/>
    </location>
</feature>
<comment type="caution">
    <text evidence="7">The sequence shown here is derived from an EMBL/GenBank/DDBJ whole genome shotgun (WGS) entry which is preliminary data.</text>
</comment>
<feature type="region of interest" description="Disordered" evidence="4">
    <location>
        <begin position="682"/>
        <end position="754"/>
    </location>
</feature>